<dbReference type="Gramene" id="TVU02759">
    <property type="protein sequence ID" value="TVU02759"/>
    <property type="gene ID" value="EJB05_51728"/>
</dbReference>
<comment type="caution">
    <text evidence="2">The sequence shown here is derived from an EMBL/GenBank/DDBJ whole genome shotgun (WGS) entry which is preliminary data.</text>
</comment>
<dbReference type="CDD" id="cd00121">
    <property type="entry name" value="MATH"/>
    <property type="match status" value="1"/>
</dbReference>
<feature type="domain" description="MATH" evidence="1">
    <location>
        <begin position="28"/>
        <end position="165"/>
    </location>
</feature>
<organism evidence="2 3">
    <name type="scientific">Eragrostis curvula</name>
    <name type="common">weeping love grass</name>
    <dbReference type="NCBI Taxonomy" id="38414"/>
    <lineage>
        <taxon>Eukaryota</taxon>
        <taxon>Viridiplantae</taxon>
        <taxon>Streptophyta</taxon>
        <taxon>Embryophyta</taxon>
        <taxon>Tracheophyta</taxon>
        <taxon>Spermatophyta</taxon>
        <taxon>Magnoliopsida</taxon>
        <taxon>Liliopsida</taxon>
        <taxon>Poales</taxon>
        <taxon>Poaceae</taxon>
        <taxon>PACMAD clade</taxon>
        <taxon>Chloridoideae</taxon>
        <taxon>Eragrostideae</taxon>
        <taxon>Eragrostidinae</taxon>
        <taxon>Eragrostis</taxon>
    </lineage>
</organism>
<dbReference type="OrthoDB" id="695809at2759"/>
<proteinExistence type="predicted"/>
<keyword evidence="3" id="KW-1185">Reference proteome</keyword>
<dbReference type="InterPro" id="IPR045005">
    <property type="entry name" value="BPM1-6"/>
</dbReference>
<dbReference type="SUPFAM" id="SSF49599">
    <property type="entry name" value="TRAF domain-like"/>
    <property type="match status" value="1"/>
</dbReference>
<dbReference type="InterPro" id="IPR008974">
    <property type="entry name" value="TRAF-like"/>
</dbReference>
<evidence type="ECO:0000259" key="1">
    <source>
        <dbReference type="PROSITE" id="PS50144"/>
    </source>
</evidence>
<dbReference type="Proteomes" id="UP000324897">
    <property type="component" value="Unassembled WGS sequence"/>
</dbReference>
<dbReference type="GO" id="GO:0016567">
    <property type="term" value="P:protein ubiquitination"/>
    <property type="evidence" value="ECO:0007669"/>
    <property type="project" value="InterPro"/>
</dbReference>
<dbReference type="PANTHER" id="PTHR26379">
    <property type="entry name" value="BTB/POZ AND MATH DOMAIN-CONTAINING PROTEIN 1"/>
    <property type="match status" value="1"/>
</dbReference>
<dbReference type="EMBL" id="RWGY01000283">
    <property type="protein sequence ID" value="TVU02759.1"/>
    <property type="molecule type" value="Genomic_DNA"/>
</dbReference>
<evidence type="ECO:0000313" key="3">
    <source>
        <dbReference type="Proteomes" id="UP000324897"/>
    </source>
</evidence>
<gene>
    <name evidence="2" type="ORF">EJB05_51728</name>
</gene>
<dbReference type="PROSITE" id="PS50144">
    <property type="entry name" value="MATH"/>
    <property type="match status" value="1"/>
</dbReference>
<sequence>MAPETSKPPTPGAFQSPSISTTRAAHETGQHLHKIDCYSKLDEMAIPRWRVKSAPFRAGGHEWQLLYYPNGDDAPRKGRICVDLVITHDRWWNRLFSGFPLGVTVAYKISILVGDGNQEFSCSHGPICFIRRYLRAGALDVVAAEELRSAMASTKSDSIVLRINDEHLSMCAKHVAPKHRRHLDCAC</sequence>
<name>A0A5J9SUY2_9POAL</name>
<reference evidence="2 3" key="1">
    <citation type="journal article" date="2019" name="Sci. Rep.">
        <title>A high-quality genome of Eragrostis curvula grass provides insights into Poaceae evolution and supports new strategies to enhance forage quality.</title>
        <authorList>
            <person name="Carballo J."/>
            <person name="Santos B.A.C.M."/>
            <person name="Zappacosta D."/>
            <person name="Garbus I."/>
            <person name="Selva J.P."/>
            <person name="Gallo C.A."/>
            <person name="Diaz A."/>
            <person name="Albertini E."/>
            <person name="Caccamo M."/>
            <person name="Echenique V."/>
        </authorList>
    </citation>
    <scope>NUCLEOTIDE SEQUENCE [LARGE SCALE GENOMIC DNA]</scope>
    <source>
        <strain evidence="3">cv. Victoria</strain>
        <tissue evidence="2">Leaf</tissue>
    </source>
</reference>
<dbReference type="AlphaFoldDB" id="A0A5J9SUY2"/>
<dbReference type="PANTHER" id="PTHR26379:SF187">
    <property type="entry name" value="OS07G0655300 PROTEIN"/>
    <property type="match status" value="1"/>
</dbReference>
<evidence type="ECO:0000313" key="2">
    <source>
        <dbReference type="EMBL" id="TVU02759.1"/>
    </source>
</evidence>
<protein>
    <recommendedName>
        <fullName evidence="1">MATH domain-containing protein</fullName>
    </recommendedName>
</protein>
<dbReference type="Gene3D" id="2.60.210.10">
    <property type="entry name" value="Apoptosis, Tumor Necrosis Factor Receptor Associated Protein 2, Chain A"/>
    <property type="match status" value="1"/>
</dbReference>
<feature type="non-terminal residue" evidence="2">
    <location>
        <position position="1"/>
    </location>
</feature>
<dbReference type="Pfam" id="PF22486">
    <property type="entry name" value="MATH_2"/>
    <property type="match status" value="1"/>
</dbReference>
<dbReference type="InterPro" id="IPR002083">
    <property type="entry name" value="MATH/TRAF_dom"/>
</dbReference>
<accession>A0A5J9SUY2</accession>